<dbReference type="AlphaFoldDB" id="A0A9P8LBL2"/>
<dbReference type="PANTHER" id="PTHR10039:SF17">
    <property type="entry name" value="FUNGAL STAND N-TERMINAL GOODBYE DOMAIN-CONTAINING PROTEIN-RELATED"/>
    <property type="match status" value="1"/>
</dbReference>
<gene>
    <name evidence="4" type="ORF">GP486_004147</name>
</gene>
<proteinExistence type="predicted"/>
<dbReference type="InterPro" id="IPR031350">
    <property type="entry name" value="Goodbye_dom"/>
</dbReference>
<feature type="domain" description="Fungal STAND N-terminal Goodbye" evidence="2">
    <location>
        <begin position="12"/>
        <end position="132"/>
    </location>
</feature>
<evidence type="ECO:0008006" key="6">
    <source>
        <dbReference type="Google" id="ProtNLM"/>
    </source>
</evidence>
<feature type="domain" description="Nephrocystin 3-like N-terminal" evidence="3">
    <location>
        <begin position="301"/>
        <end position="457"/>
    </location>
</feature>
<keyword evidence="1" id="KW-0677">Repeat</keyword>
<evidence type="ECO:0000313" key="4">
    <source>
        <dbReference type="EMBL" id="KAH0559339.1"/>
    </source>
</evidence>
<dbReference type="Pfam" id="PF17109">
    <property type="entry name" value="Goodbye"/>
    <property type="match status" value="1"/>
</dbReference>
<reference evidence="4" key="1">
    <citation type="submission" date="2021-03" db="EMBL/GenBank/DDBJ databases">
        <title>Comparative genomics and phylogenomic investigation of the class Geoglossomycetes provide insights into ecological specialization and systematics.</title>
        <authorList>
            <person name="Melie T."/>
            <person name="Pirro S."/>
            <person name="Miller A.N."/>
            <person name="Quandt A."/>
        </authorList>
    </citation>
    <scope>NUCLEOTIDE SEQUENCE</scope>
    <source>
        <strain evidence="4">CAQ_001_2017</strain>
    </source>
</reference>
<name>A0A9P8LBL2_9PEZI</name>
<sequence>MSKQESQFPTIYQAAIRRFEDITNKKLDDPDILRITTIGDLVGEIDERNARFSKFCETRRSFFNALEGAMKPVELVGGIMANAASMAFPPSCLVFGAAAYLVYAAKGSATSYNVIKDLLAMLKNFTTRLSIYAREQISRELSEKLTEVLITLIEIFALSRNAIKEVRTLKFARNILLGNDSKIREAVDKLAKLTESEDRLVSAETWFETKKTRLTVDDVAMTVKETNITVQEVGAVVDYVDIGVAELSEKVTNMMLTMDESKAEAKEDKDKKRQEGIKKVLQPSVSAQDWYDKINKTRVPGTGDWVRNESLFKSWVDRGFPVLWISGTPGAGKSYLSSNVITFLREQHPQGIQHPSRISVAYFFFKDDNPRTRSFHQALRDIAYQICQNDPVYAKHVTAQCDSPDEISSIESSWRNLYVDFFLQNNGLDSSVYILLDGIDEAYITELQPFLNLVKDLSEGE</sequence>
<dbReference type="InterPro" id="IPR056884">
    <property type="entry name" value="NPHP3-like_N"/>
</dbReference>
<comment type="caution">
    <text evidence="4">The sequence shown here is derived from an EMBL/GenBank/DDBJ whole genome shotgun (WGS) entry which is preliminary data.</text>
</comment>
<dbReference type="InterPro" id="IPR027417">
    <property type="entry name" value="P-loop_NTPase"/>
</dbReference>
<evidence type="ECO:0000259" key="2">
    <source>
        <dbReference type="Pfam" id="PF17109"/>
    </source>
</evidence>
<dbReference type="Pfam" id="PF24883">
    <property type="entry name" value="NPHP3_N"/>
    <property type="match status" value="1"/>
</dbReference>
<accession>A0A9P8LBL2</accession>
<dbReference type="EMBL" id="JAGHQM010000623">
    <property type="protein sequence ID" value="KAH0559339.1"/>
    <property type="molecule type" value="Genomic_DNA"/>
</dbReference>
<evidence type="ECO:0000313" key="5">
    <source>
        <dbReference type="Proteomes" id="UP000750711"/>
    </source>
</evidence>
<evidence type="ECO:0000256" key="1">
    <source>
        <dbReference type="ARBA" id="ARBA00022737"/>
    </source>
</evidence>
<dbReference type="Gene3D" id="3.40.50.300">
    <property type="entry name" value="P-loop containing nucleotide triphosphate hydrolases"/>
    <property type="match status" value="1"/>
</dbReference>
<evidence type="ECO:0000259" key="3">
    <source>
        <dbReference type="Pfam" id="PF24883"/>
    </source>
</evidence>
<dbReference type="Proteomes" id="UP000750711">
    <property type="component" value="Unassembled WGS sequence"/>
</dbReference>
<keyword evidence="5" id="KW-1185">Reference proteome</keyword>
<organism evidence="4 5">
    <name type="scientific">Trichoglossum hirsutum</name>
    <dbReference type="NCBI Taxonomy" id="265104"/>
    <lineage>
        <taxon>Eukaryota</taxon>
        <taxon>Fungi</taxon>
        <taxon>Dikarya</taxon>
        <taxon>Ascomycota</taxon>
        <taxon>Pezizomycotina</taxon>
        <taxon>Geoglossomycetes</taxon>
        <taxon>Geoglossales</taxon>
        <taxon>Geoglossaceae</taxon>
        <taxon>Trichoglossum</taxon>
    </lineage>
</organism>
<protein>
    <recommendedName>
        <fullName evidence="6">Fungal STAND N-terminal Goodbye domain-containing protein</fullName>
    </recommendedName>
</protein>
<dbReference type="PANTHER" id="PTHR10039">
    <property type="entry name" value="AMELOGENIN"/>
    <property type="match status" value="1"/>
</dbReference>